<dbReference type="Gene3D" id="3.30.1150.10">
    <property type="match status" value="1"/>
</dbReference>
<dbReference type="EMBL" id="FNHS01000009">
    <property type="protein sequence ID" value="SDN52237.1"/>
    <property type="molecule type" value="Genomic_DNA"/>
</dbReference>
<name>A0A1H0C371_9HYPH</name>
<dbReference type="GO" id="GO:0031992">
    <property type="term" value="F:energy transducer activity"/>
    <property type="evidence" value="ECO:0007669"/>
    <property type="project" value="TreeGrafter"/>
</dbReference>
<evidence type="ECO:0000256" key="5">
    <source>
        <dbReference type="ARBA" id="ARBA00022519"/>
    </source>
</evidence>
<evidence type="ECO:0000313" key="13">
    <source>
        <dbReference type="EMBL" id="SDN52237.1"/>
    </source>
</evidence>
<dbReference type="STRING" id="582672.SAMN05216360_1092"/>
<dbReference type="NCBIfam" id="TIGR01352">
    <property type="entry name" value="tonB_Cterm"/>
    <property type="match status" value="1"/>
</dbReference>
<keyword evidence="8 11" id="KW-1133">Transmembrane helix</keyword>
<accession>A0A1H0C371</accession>
<proteinExistence type="inferred from homology"/>
<dbReference type="GO" id="GO:0055085">
    <property type="term" value="P:transmembrane transport"/>
    <property type="evidence" value="ECO:0007669"/>
    <property type="project" value="InterPro"/>
</dbReference>
<keyword evidence="6 11" id="KW-0812">Transmembrane</keyword>
<organism evidence="13 14">
    <name type="scientific">Methylobacterium phyllostachyos</name>
    <dbReference type="NCBI Taxonomy" id="582672"/>
    <lineage>
        <taxon>Bacteria</taxon>
        <taxon>Pseudomonadati</taxon>
        <taxon>Pseudomonadota</taxon>
        <taxon>Alphaproteobacteria</taxon>
        <taxon>Hyphomicrobiales</taxon>
        <taxon>Methylobacteriaceae</taxon>
        <taxon>Methylobacterium</taxon>
    </lineage>
</organism>
<comment type="similarity">
    <text evidence="2">Belongs to the TonB family.</text>
</comment>
<feature type="region of interest" description="Disordered" evidence="10">
    <location>
        <begin position="84"/>
        <end position="206"/>
    </location>
</feature>
<evidence type="ECO:0000256" key="9">
    <source>
        <dbReference type="ARBA" id="ARBA00023136"/>
    </source>
</evidence>
<evidence type="ECO:0000256" key="3">
    <source>
        <dbReference type="ARBA" id="ARBA00022448"/>
    </source>
</evidence>
<keyword evidence="7" id="KW-0653">Protein transport</keyword>
<keyword evidence="14" id="KW-1185">Reference proteome</keyword>
<dbReference type="Pfam" id="PF13103">
    <property type="entry name" value="TonB_2"/>
    <property type="match status" value="1"/>
</dbReference>
<dbReference type="OrthoDB" id="8006065at2"/>
<dbReference type="InterPro" id="IPR006260">
    <property type="entry name" value="TonB/TolA_C"/>
</dbReference>
<feature type="compositionally biased region" description="Basic and acidic residues" evidence="10">
    <location>
        <begin position="135"/>
        <end position="146"/>
    </location>
</feature>
<dbReference type="GO" id="GO:0015031">
    <property type="term" value="P:protein transport"/>
    <property type="evidence" value="ECO:0007669"/>
    <property type="project" value="UniProtKB-KW"/>
</dbReference>
<evidence type="ECO:0000256" key="10">
    <source>
        <dbReference type="SAM" id="MobiDB-lite"/>
    </source>
</evidence>
<dbReference type="PROSITE" id="PS52015">
    <property type="entry name" value="TONB_CTD"/>
    <property type="match status" value="1"/>
</dbReference>
<dbReference type="InterPro" id="IPR037682">
    <property type="entry name" value="TonB_C"/>
</dbReference>
<keyword evidence="4" id="KW-1003">Cell membrane</keyword>
<evidence type="ECO:0000256" key="1">
    <source>
        <dbReference type="ARBA" id="ARBA00004383"/>
    </source>
</evidence>
<dbReference type="GO" id="GO:0098797">
    <property type="term" value="C:plasma membrane protein complex"/>
    <property type="evidence" value="ECO:0007669"/>
    <property type="project" value="TreeGrafter"/>
</dbReference>
<comment type="subcellular location">
    <subcellularLocation>
        <location evidence="1">Cell inner membrane</location>
        <topology evidence="1">Single-pass membrane protein</topology>
        <orientation evidence="1">Periplasmic side</orientation>
    </subcellularLocation>
</comment>
<evidence type="ECO:0000256" key="7">
    <source>
        <dbReference type="ARBA" id="ARBA00022927"/>
    </source>
</evidence>
<evidence type="ECO:0000313" key="14">
    <source>
        <dbReference type="Proteomes" id="UP000198704"/>
    </source>
</evidence>
<evidence type="ECO:0000259" key="12">
    <source>
        <dbReference type="PROSITE" id="PS52015"/>
    </source>
</evidence>
<gene>
    <name evidence="13" type="ORF">SAMN05216360_1092</name>
</gene>
<sequence length="292" mass="30206">MIHPPPASFAAVMAAPRSPRREMPAAPVRALAWGLAAAIVTGAHLGIYAILVRAPAADMPPPLASPAAVMIDLAPIPTVARSEVDNQAKGPASTAQDEATPPEEQAPPPEATITAPPPPPDLKPEAVLAPAPPKPEVKKTEARKPETPAPQAKPHKTVEPVKKPKKPREERVVASRNGGGPRSDQRTADRTAAPTAGDTSSADARAAWQSEVRSRIVRSKRFPFEAHGTTGVALVSVTFTAGGGASNVRLVASSGNAALDAEAVAVMSRAAPYPPPPGGRSIALTIPLNFRR</sequence>
<dbReference type="InterPro" id="IPR051045">
    <property type="entry name" value="TonB-dependent_transducer"/>
</dbReference>
<evidence type="ECO:0000256" key="4">
    <source>
        <dbReference type="ARBA" id="ARBA00022475"/>
    </source>
</evidence>
<dbReference type="PANTHER" id="PTHR33446">
    <property type="entry name" value="PROTEIN TONB-RELATED"/>
    <property type="match status" value="1"/>
</dbReference>
<feature type="transmembrane region" description="Helical" evidence="11">
    <location>
        <begin position="30"/>
        <end position="51"/>
    </location>
</feature>
<keyword evidence="5" id="KW-0997">Cell inner membrane</keyword>
<feature type="compositionally biased region" description="Pro residues" evidence="10">
    <location>
        <begin position="104"/>
        <end position="121"/>
    </location>
</feature>
<protein>
    <submittedName>
        <fullName evidence="13">Outer membrane transport energization protein TonB</fullName>
    </submittedName>
</protein>
<reference evidence="14" key="1">
    <citation type="submission" date="2016-10" db="EMBL/GenBank/DDBJ databases">
        <authorList>
            <person name="Varghese N."/>
            <person name="Submissions S."/>
        </authorList>
    </citation>
    <scope>NUCLEOTIDE SEQUENCE [LARGE SCALE GENOMIC DNA]</scope>
    <source>
        <strain evidence="14">BL47</strain>
    </source>
</reference>
<dbReference type="SUPFAM" id="SSF74653">
    <property type="entry name" value="TolA/TonB C-terminal domain"/>
    <property type="match status" value="1"/>
</dbReference>
<evidence type="ECO:0000256" key="8">
    <source>
        <dbReference type="ARBA" id="ARBA00022989"/>
    </source>
</evidence>
<keyword evidence="9 11" id="KW-0472">Membrane</keyword>
<evidence type="ECO:0000256" key="2">
    <source>
        <dbReference type="ARBA" id="ARBA00006555"/>
    </source>
</evidence>
<keyword evidence="3" id="KW-0813">Transport</keyword>
<dbReference type="AlphaFoldDB" id="A0A1H0C371"/>
<dbReference type="PANTHER" id="PTHR33446:SF2">
    <property type="entry name" value="PROTEIN TONB"/>
    <property type="match status" value="1"/>
</dbReference>
<feature type="compositionally biased region" description="Basic and acidic residues" evidence="10">
    <location>
        <begin position="156"/>
        <end position="173"/>
    </location>
</feature>
<dbReference type="Proteomes" id="UP000198704">
    <property type="component" value="Unassembled WGS sequence"/>
</dbReference>
<evidence type="ECO:0000256" key="11">
    <source>
        <dbReference type="SAM" id="Phobius"/>
    </source>
</evidence>
<evidence type="ECO:0000256" key="6">
    <source>
        <dbReference type="ARBA" id="ARBA00022692"/>
    </source>
</evidence>
<feature type="domain" description="TonB C-terminal" evidence="12">
    <location>
        <begin position="207"/>
        <end position="292"/>
    </location>
</feature>